<feature type="region of interest" description="Disordered" evidence="1">
    <location>
        <begin position="1"/>
        <end position="54"/>
    </location>
</feature>
<feature type="region of interest" description="Disordered" evidence="1">
    <location>
        <begin position="85"/>
        <end position="125"/>
    </location>
</feature>
<name>A0ABN8XX76_RANTA</name>
<evidence type="ECO:0000313" key="2">
    <source>
        <dbReference type="EMBL" id="CAI9153979.1"/>
    </source>
</evidence>
<organism evidence="2 3">
    <name type="scientific">Rangifer tarandus platyrhynchus</name>
    <name type="common">Svalbard reindeer</name>
    <dbReference type="NCBI Taxonomy" id="3082113"/>
    <lineage>
        <taxon>Eukaryota</taxon>
        <taxon>Metazoa</taxon>
        <taxon>Chordata</taxon>
        <taxon>Craniata</taxon>
        <taxon>Vertebrata</taxon>
        <taxon>Euteleostomi</taxon>
        <taxon>Mammalia</taxon>
        <taxon>Eutheria</taxon>
        <taxon>Laurasiatheria</taxon>
        <taxon>Artiodactyla</taxon>
        <taxon>Ruminantia</taxon>
        <taxon>Pecora</taxon>
        <taxon>Cervidae</taxon>
        <taxon>Odocoileinae</taxon>
        <taxon>Rangifer</taxon>
    </lineage>
</organism>
<feature type="compositionally biased region" description="Pro residues" evidence="1">
    <location>
        <begin position="10"/>
        <end position="25"/>
    </location>
</feature>
<dbReference type="EMBL" id="OX459947">
    <property type="protein sequence ID" value="CAI9153979.1"/>
    <property type="molecule type" value="Genomic_DNA"/>
</dbReference>
<protein>
    <submittedName>
        <fullName evidence="2">Uncharacterized protein</fullName>
    </submittedName>
</protein>
<evidence type="ECO:0000313" key="3">
    <source>
        <dbReference type="Proteomes" id="UP001176941"/>
    </source>
</evidence>
<reference evidence="2" key="1">
    <citation type="submission" date="2023-04" db="EMBL/GenBank/DDBJ databases">
        <authorList>
            <consortium name="ELIXIR-Norway"/>
        </authorList>
    </citation>
    <scope>NUCLEOTIDE SEQUENCE [LARGE SCALE GENOMIC DNA]</scope>
</reference>
<sequence length="125" mass="13197">MVPPGGRAPTRPPASPPPRVHPTLPPTSGGRGRDLGAHTSRPLGSDYTRFSGPYPRTWLADGPLEALGSPRVTSLGFCRIAPPCSSSCLNPPRNPRGDSTPNVQGLRAQKGPGHVRSRRPSAPKR</sequence>
<accession>A0ABN8XX76</accession>
<evidence type="ECO:0000256" key="1">
    <source>
        <dbReference type="SAM" id="MobiDB-lite"/>
    </source>
</evidence>
<proteinExistence type="predicted"/>
<dbReference type="Proteomes" id="UP001176941">
    <property type="component" value="Chromosome 11"/>
</dbReference>
<gene>
    <name evidence="2" type="ORF">MRATA1EN1_LOCUS2941</name>
</gene>
<keyword evidence="3" id="KW-1185">Reference proteome</keyword>
<feature type="compositionally biased region" description="Basic residues" evidence="1">
    <location>
        <begin position="113"/>
        <end position="125"/>
    </location>
</feature>